<protein>
    <submittedName>
        <fullName evidence="1">Uncharacterized protein</fullName>
    </submittedName>
</protein>
<proteinExistence type="predicted"/>
<keyword evidence="2" id="KW-1185">Reference proteome</keyword>
<dbReference type="AlphaFoldDB" id="A0A5S3PU12"/>
<evidence type="ECO:0000313" key="1">
    <source>
        <dbReference type="EMBL" id="TMM57413.1"/>
    </source>
</evidence>
<dbReference type="OrthoDB" id="954174at2"/>
<accession>A0A5S3PU12</accession>
<dbReference type="SUPFAM" id="SSF54427">
    <property type="entry name" value="NTF2-like"/>
    <property type="match status" value="1"/>
</dbReference>
<dbReference type="InterPro" id="IPR032710">
    <property type="entry name" value="NTF2-like_dom_sf"/>
</dbReference>
<organism evidence="1 2">
    <name type="scientific">Maribacter algarum</name>
    <name type="common">ex Zhang et al. 2020</name>
    <dbReference type="NCBI Taxonomy" id="2578118"/>
    <lineage>
        <taxon>Bacteria</taxon>
        <taxon>Pseudomonadati</taxon>
        <taxon>Bacteroidota</taxon>
        <taxon>Flavobacteriia</taxon>
        <taxon>Flavobacteriales</taxon>
        <taxon>Flavobacteriaceae</taxon>
        <taxon>Maribacter</taxon>
    </lineage>
</organism>
<dbReference type="Proteomes" id="UP000310314">
    <property type="component" value="Unassembled WGS sequence"/>
</dbReference>
<dbReference type="RefSeq" id="WP_138658430.1">
    <property type="nucleotide sequence ID" value="NZ_VATY01000002.1"/>
</dbReference>
<evidence type="ECO:0000313" key="2">
    <source>
        <dbReference type="Proteomes" id="UP000310314"/>
    </source>
</evidence>
<dbReference type="Gene3D" id="3.10.450.50">
    <property type="match status" value="1"/>
</dbReference>
<gene>
    <name evidence="1" type="ORF">FEE95_13085</name>
</gene>
<comment type="caution">
    <text evidence="1">The sequence shown here is derived from an EMBL/GenBank/DDBJ whole genome shotgun (WGS) entry which is preliminary data.</text>
</comment>
<name>A0A5S3PU12_9FLAO</name>
<dbReference type="EMBL" id="VATY01000002">
    <property type="protein sequence ID" value="TMM57413.1"/>
    <property type="molecule type" value="Genomic_DNA"/>
</dbReference>
<sequence>MKYFTVTIFLLFMTKSFSQKEIISFDTNGLNQVNMVKNPFKEFIGEWTLKDNKWIQNWGNSTDTLAIPKHHTISTQINTTNSLFSIIDGPEPNGHIFWSYNPVTKKINHLSSFGELRAGVGEGSISKNGDITLKIFFEGEPKDTYRVYNYRWISKNEYHMKSVQFDASDNPTGLFYEGHFVRLDEGNLKNQIEEILVVLDDTEISVEEQLKVYADDVVHMAPGYELNIGTKALGNFLKNQKELGVVKMKHEIFEFERLGSLVIMRGEVRGTFHPKNETTPREFRTKNLFVFEVFLNELKINKVIYNSSPIEKQL</sequence>
<reference evidence="1 2" key="1">
    <citation type="submission" date="2019-05" db="EMBL/GenBank/DDBJ databases">
        <authorList>
            <person name="Zhang J.-Y."/>
            <person name="Feg X."/>
            <person name="Du Z.-J."/>
        </authorList>
    </citation>
    <scope>NUCLEOTIDE SEQUENCE [LARGE SCALE GENOMIC DNA]</scope>
    <source>
        <strain evidence="1 2">RZ26</strain>
    </source>
</reference>